<protein>
    <submittedName>
        <fullName evidence="1">Uncharacterized protein</fullName>
    </submittedName>
</protein>
<reference evidence="1 2" key="1">
    <citation type="submission" date="2014-10" db="EMBL/GenBank/DDBJ databases">
        <title>Draft genome sequence of Actinoplanes utahensis NRRL 12052.</title>
        <authorList>
            <person name="Velasco-Bucheli B."/>
            <person name="del Cerro C."/>
            <person name="Hormigo D."/>
            <person name="Garcia J.L."/>
            <person name="Acebal C."/>
            <person name="Arroyo M."/>
            <person name="de la Mata I."/>
        </authorList>
    </citation>
    <scope>NUCLEOTIDE SEQUENCE [LARGE SCALE GENOMIC DNA]</scope>
    <source>
        <strain evidence="1 2">NRRL 12052</strain>
    </source>
</reference>
<proteinExistence type="predicted"/>
<dbReference type="AlphaFoldDB" id="A0A0A6UNB7"/>
<comment type="caution">
    <text evidence="1">The sequence shown here is derived from an EMBL/GenBank/DDBJ whole genome shotgun (WGS) entry which is preliminary data.</text>
</comment>
<keyword evidence="2" id="KW-1185">Reference proteome</keyword>
<organism evidence="1 2">
    <name type="scientific">Actinoplanes utahensis</name>
    <dbReference type="NCBI Taxonomy" id="1869"/>
    <lineage>
        <taxon>Bacteria</taxon>
        <taxon>Bacillati</taxon>
        <taxon>Actinomycetota</taxon>
        <taxon>Actinomycetes</taxon>
        <taxon>Micromonosporales</taxon>
        <taxon>Micromonosporaceae</taxon>
        <taxon>Actinoplanes</taxon>
    </lineage>
</organism>
<dbReference type="EMBL" id="JRTT01000017">
    <property type="protein sequence ID" value="KHD76578.1"/>
    <property type="molecule type" value="Genomic_DNA"/>
</dbReference>
<sequence length="129" mass="14433">MIERLTDRWRRETTAEAAAVAAGTLAPGEAYAAHWWPEDFVARVEAVLARYEQDIARMDPHNDAEVWAAVERVVEGLNEADTGEIETTTREELCEYIDGALTDAGVDVEALTGRRGLDAAELTDQWRDW</sequence>
<evidence type="ECO:0000313" key="2">
    <source>
        <dbReference type="Proteomes" id="UP000054537"/>
    </source>
</evidence>
<accession>A0A0A6UNB7</accession>
<dbReference type="OrthoDB" id="4205169at2"/>
<dbReference type="eggNOG" id="ENOG50340C1">
    <property type="taxonomic scope" value="Bacteria"/>
</dbReference>
<gene>
    <name evidence="1" type="ORF">MB27_16400</name>
</gene>
<dbReference type="Proteomes" id="UP000054537">
    <property type="component" value="Unassembled WGS sequence"/>
</dbReference>
<name>A0A0A6UNB7_ACTUT</name>
<evidence type="ECO:0000313" key="1">
    <source>
        <dbReference type="EMBL" id="KHD76578.1"/>
    </source>
</evidence>
<dbReference type="RefSeq" id="WP_043525451.1">
    <property type="nucleotide sequence ID" value="NZ_BAABKU010000025.1"/>
</dbReference>